<dbReference type="AlphaFoldDB" id="A0A3M7KUP7"/>
<evidence type="ECO:0000313" key="4">
    <source>
        <dbReference type="Proteomes" id="UP000279271"/>
    </source>
</evidence>
<dbReference type="InterPro" id="IPR041969">
    <property type="entry name" value="VP13D_UBA"/>
</dbReference>
<dbReference type="PROSITE" id="PS50030">
    <property type="entry name" value="UBA"/>
    <property type="match status" value="1"/>
</dbReference>
<dbReference type="Proteomes" id="UP000279271">
    <property type="component" value="Unassembled WGS sequence"/>
</dbReference>
<dbReference type="SUPFAM" id="SSF46934">
    <property type="entry name" value="UBA-like"/>
    <property type="match status" value="1"/>
</dbReference>
<dbReference type="Pfam" id="PF25373">
    <property type="entry name" value="SBNO"/>
    <property type="match status" value="1"/>
</dbReference>
<evidence type="ECO:0000259" key="2">
    <source>
        <dbReference type="PROSITE" id="PS50030"/>
    </source>
</evidence>
<dbReference type="CDD" id="cd14306">
    <property type="entry name" value="UBA_VP13D"/>
    <property type="match status" value="1"/>
</dbReference>
<dbReference type="InterPro" id="IPR015940">
    <property type="entry name" value="UBA"/>
</dbReference>
<dbReference type="InterPro" id="IPR009060">
    <property type="entry name" value="UBA-like_sf"/>
</dbReference>
<sequence>MEGSMEPLPSSISLRPEDAEWDDGGGEALSSTVFQAYQCCSVAEGQPHPGDIAEPASLAAIPLPPNDYPLDALPAELISSGKLSSLQLEGMRYACARHLNWLSSGERQGFFLGDGAGVGKGRQISAIILDNYARGRGKHALDKATNTPREGVMFIIKGRTRLQQVVQWLGGPSFNGALVFDESKNFVPGKEAQSTRVALNVLEIQALLPAARVVYCSATGKGVTFMEMLAMEMKGQGLYLSRGLSFREAEFAELACPLTPAQIAQYDAAVALWQDTRAALVEALAATGNTRDVWKPYYGAVQRFFKILLVSMKVPCVVAEARKALDSGFAVVIGLQSTGEAAADALGIDPGTPCGFISTCREIGIQFIANHFPYLVEAQTGEEVARHPDMPTPSLVPGSAKLGAGDEEPESSKTRARLQQAWDSADLPPNFLDQLIDELGGAAGVAEMTGRKARVVRDARGTLTYSLRAKPDSAELDSLNIREKAAFMEGSKLVAIVSDAASTGISLHASAAVKNRRRRAHLTIELPWSADKAIQQLGRSHRANQVSAPKYSLVHTDVGGEARFAAAVARRLQSLGALTRGDRRAASGLDLSSLNLDSPVGRRALRRMYDALVQDSPLLPPGVRLEAVLARTPSAQRAAILGPAAADAARMSAAQLVDAVLRLHGHLRGAVGLMGIGLSAPRGDTVAEANAGIAGGKDQGDVRRFLNRMLCLHVAEQNLLFDYFQATLAAEIRSAKAEGKYFEGVSDLPGQDISREGEPHVLWVDPLSTLSTMQHDLSVDRGLPFAAATAQLARATDGASGFMVSKRPSFGRTSYILALQKARTPGTFSIARPNTGASFFDMDLDELRAKYLPCAPEAAEAGWEQWYHQSLEIGRRRTPVTVLTGSIVRIWDCLERVLTRHEAELSRSDRVMRIVRVDLGDGSLPIIGVRYPGFLLPEVVMLLAVEQQIGAAGRGRAASSLTTQRRVEAVDPVVPRLLSKAYCAPRTVLDFFKPGAAVPKRGPEALSGGAKDAPELMDMGFAPAKADLALKVCGGDVERAANWLLTSAATLS</sequence>
<dbReference type="Pfam" id="PF13871">
    <property type="entry name" value="Helicase_C_4"/>
    <property type="match status" value="1"/>
</dbReference>
<dbReference type="GO" id="GO:0006355">
    <property type="term" value="P:regulation of DNA-templated transcription"/>
    <property type="evidence" value="ECO:0007669"/>
    <property type="project" value="InterPro"/>
</dbReference>
<accession>A0A3M7KUP7</accession>
<dbReference type="InterPro" id="IPR026741">
    <property type="entry name" value="SNO"/>
</dbReference>
<dbReference type="SMART" id="SM00165">
    <property type="entry name" value="UBA"/>
    <property type="match status" value="1"/>
</dbReference>
<name>A0A3M7KUP7_AUXPR</name>
<feature type="region of interest" description="Disordered" evidence="1">
    <location>
        <begin position="1"/>
        <end position="26"/>
    </location>
</feature>
<dbReference type="PANTHER" id="PTHR12706:SF33">
    <property type="entry name" value="PROTEIN WITH HELICASE_C DOMAIN"/>
    <property type="match status" value="1"/>
</dbReference>
<comment type="caution">
    <text evidence="3">The sequence shown here is derived from an EMBL/GenBank/DDBJ whole genome shotgun (WGS) entry which is preliminary data.</text>
</comment>
<dbReference type="Pfam" id="PF00627">
    <property type="entry name" value="UBA"/>
    <property type="match status" value="1"/>
</dbReference>
<dbReference type="Pfam" id="PF13872">
    <property type="entry name" value="AAA_34"/>
    <property type="match status" value="3"/>
</dbReference>
<reference evidence="4" key="1">
    <citation type="journal article" date="2018" name="Algal Res.">
        <title>Characterization of plant carbon substrate utilization by Auxenochlorella protothecoides.</title>
        <authorList>
            <person name="Vogler B.W."/>
            <person name="Starkenburg S.R."/>
            <person name="Sudasinghe N."/>
            <person name="Schambach J.Y."/>
            <person name="Rollin J.A."/>
            <person name="Pattathil S."/>
            <person name="Barry A.N."/>
        </authorList>
    </citation>
    <scope>NUCLEOTIDE SEQUENCE [LARGE SCALE GENOMIC DNA]</scope>
    <source>
        <strain evidence="4">UTEX 25</strain>
    </source>
</reference>
<gene>
    <name evidence="3" type="ORF">APUTEX25_003411</name>
</gene>
<dbReference type="GO" id="GO:0031490">
    <property type="term" value="F:chromatin DNA binding"/>
    <property type="evidence" value="ECO:0007669"/>
    <property type="project" value="TreeGrafter"/>
</dbReference>
<dbReference type="InterPro" id="IPR039187">
    <property type="entry name" value="SNO_AAA"/>
</dbReference>
<protein>
    <recommendedName>
        <fullName evidence="2">UBA domain-containing protein</fullName>
    </recommendedName>
</protein>
<dbReference type="Gene3D" id="1.10.8.10">
    <property type="entry name" value="DNA helicase RuvA subunit, C-terminal domain"/>
    <property type="match status" value="1"/>
</dbReference>
<proteinExistence type="predicted"/>
<evidence type="ECO:0000313" key="3">
    <source>
        <dbReference type="EMBL" id="RMZ53589.1"/>
    </source>
</evidence>
<dbReference type="PANTHER" id="PTHR12706">
    <property type="entry name" value="STRAWBERRY NOTCH-RELATED"/>
    <property type="match status" value="1"/>
</dbReference>
<dbReference type="InterPro" id="IPR026937">
    <property type="entry name" value="SBNO_Helicase_C_dom"/>
</dbReference>
<dbReference type="InterPro" id="IPR057332">
    <property type="entry name" value="SBNO_a/b_dom"/>
</dbReference>
<feature type="region of interest" description="Disordered" evidence="1">
    <location>
        <begin position="386"/>
        <end position="413"/>
    </location>
</feature>
<dbReference type="EMBL" id="QOKY01000197">
    <property type="protein sequence ID" value="RMZ53589.1"/>
    <property type="molecule type" value="Genomic_DNA"/>
</dbReference>
<evidence type="ECO:0000256" key="1">
    <source>
        <dbReference type="SAM" id="MobiDB-lite"/>
    </source>
</evidence>
<organism evidence="3 4">
    <name type="scientific">Auxenochlorella protothecoides</name>
    <name type="common">Green microalga</name>
    <name type="synonym">Chlorella protothecoides</name>
    <dbReference type="NCBI Taxonomy" id="3075"/>
    <lineage>
        <taxon>Eukaryota</taxon>
        <taxon>Viridiplantae</taxon>
        <taxon>Chlorophyta</taxon>
        <taxon>core chlorophytes</taxon>
        <taxon>Trebouxiophyceae</taxon>
        <taxon>Chlorellales</taxon>
        <taxon>Chlorellaceae</taxon>
        <taxon>Auxenochlorella</taxon>
    </lineage>
</organism>
<dbReference type="GO" id="GO:0042393">
    <property type="term" value="F:histone binding"/>
    <property type="evidence" value="ECO:0007669"/>
    <property type="project" value="TreeGrafter"/>
</dbReference>
<feature type="domain" description="UBA" evidence="2">
    <location>
        <begin position="1015"/>
        <end position="1047"/>
    </location>
</feature>
<dbReference type="GO" id="GO:0005634">
    <property type="term" value="C:nucleus"/>
    <property type="evidence" value="ECO:0007669"/>
    <property type="project" value="TreeGrafter"/>
</dbReference>